<feature type="region of interest" description="Disordered" evidence="2">
    <location>
        <begin position="1"/>
        <end position="25"/>
    </location>
</feature>
<proteinExistence type="predicted"/>
<dbReference type="Pfam" id="PF01451">
    <property type="entry name" value="LMWPc"/>
    <property type="match status" value="1"/>
</dbReference>
<dbReference type="RefSeq" id="WP_390215425.1">
    <property type="nucleotide sequence ID" value="NZ_JBHSWX010000012.1"/>
</dbReference>
<feature type="compositionally biased region" description="Basic and acidic residues" evidence="2">
    <location>
        <begin position="1"/>
        <end position="16"/>
    </location>
</feature>
<keyword evidence="1" id="KW-0059">Arsenical resistance</keyword>
<accession>A0ABD5TA14</accession>
<comment type="caution">
    <text evidence="4">The sequence shown here is derived from an EMBL/GenBank/DDBJ whole genome shotgun (WGS) entry which is preliminary data.</text>
</comment>
<evidence type="ECO:0000313" key="5">
    <source>
        <dbReference type="Proteomes" id="UP001596443"/>
    </source>
</evidence>
<dbReference type="InterPro" id="IPR023485">
    <property type="entry name" value="Ptyr_pPase"/>
</dbReference>
<dbReference type="Gene3D" id="3.40.50.2300">
    <property type="match status" value="1"/>
</dbReference>
<dbReference type="GO" id="GO:0046685">
    <property type="term" value="P:response to arsenic-containing substance"/>
    <property type="evidence" value="ECO:0007669"/>
    <property type="project" value="UniProtKB-KW"/>
</dbReference>
<dbReference type="AlphaFoldDB" id="A0ABD5TA14"/>
<name>A0ABD5TA14_9EURY</name>
<dbReference type="InterPro" id="IPR036196">
    <property type="entry name" value="Ptyr_pPase_sf"/>
</dbReference>
<sequence>MRTGRETTRETVDSADGRGAASSADPTGEELVCLAFVCVQNAGRSQMSYAFAQREVERRGLEGRVELLTGGTHPADHVHDEVVDAMAELGTDMSDRTPQAVSDEELNDCDYVATMGCSTLSLADAVEARDWALADPDGKSPEEVAAIRDEIGSRVVTLFDEVFGEYEGDPSANATGADG</sequence>
<dbReference type="PANTHER" id="PTHR43428">
    <property type="entry name" value="ARSENATE REDUCTASE"/>
    <property type="match status" value="1"/>
</dbReference>
<dbReference type="SUPFAM" id="SSF52788">
    <property type="entry name" value="Phosphotyrosine protein phosphatases I"/>
    <property type="match status" value="1"/>
</dbReference>
<organism evidence="4 5">
    <name type="scientific">Halobaculum halobium</name>
    <dbReference type="NCBI Taxonomy" id="3032281"/>
    <lineage>
        <taxon>Archaea</taxon>
        <taxon>Methanobacteriati</taxon>
        <taxon>Methanobacteriota</taxon>
        <taxon>Stenosarchaea group</taxon>
        <taxon>Halobacteria</taxon>
        <taxon>Halobacteriales</taxon>
        <taxon>Haloferacaceae</taxon>
        <taxon>Halobaculum</taxon>
    </lineage>
</organism>
<dbReference type="SMART" id="SM00226">
    <property type="entry name" value="LMWPc"/>
    <property type="match status" value="1"/>
</dbReference>
<evidence type="ECO:0000256" key="2">
    <source>
        <dbReference type="SAM" id="MobiDB-lite"/>
    </source>
</evidence>
<gene>
    <name evidence="4" type="ORF">ACFQFD_08915</name>
</gene>
<evidence type="ECO:0000259" key="3">
    <source>
        <dbReference type="SMART" id="SM00226"/>
    </source>
</evidence>
<keyword evidence="5" id="KW-1185">Reference proteome</keyword>
<evidence type="ECO:0000256" key="1">
    <source>
        <dbReference type="ARBA" id="ARBA00022849"/>
    </source>
</evidence>
<evidence type="ECO:0000313" key="4">
    <source>
        <dbReference type="EMBL" id="MFC6786096.1"/>
    </source>
</evidence>
<feature type="domain" description="Phosphotyrosine protein phosphatase I" evidence="3">
    <location>
        <begin position="32"/>
        <end position="161"/>
    </location>
</feature>
<protein>
    <submittedName>
        <fullName evidence="4">Low molecular weight phosphatase family protein</fullName>
    </submittedName>
</protein>
<dbReference type="Proteomes" id="UP001596443">
    <property type="component" value="Unassembled WGS sequence"/>
</dbReference>
<dbReference type="PANTHER" id="PTHR43428:SF1">
    <property type="entry name" value="ARSENATE REDUCTASE"/>
    <property type="match status" value="1"/>
</dbReference>
<reference evidence="4 5" key="1">
    <citation type="journal article" date="2019" name="Int. J. Syst. Evol. Microbiol.">
        <title>The Global Catalogue of Microorganisms (GCM) 10K type strain sequencing project: providing services to taxonomists for standard genome sequencing and annotation.</title>
        <authorList>
            <consortium name="The Broad Institute Genomics Platform"/>
            <consortium name="The Broad Institute Genome Sequencing Center for Infectious Disease"/>
            <person name="Wu L."/>
            <person name="Ma J."/>
        </authorList>
    </citation>
    <scope>NUCLEOTIDE SEQUENCE [LARGE SCALE GENOMIC DNA]</scope>
    <source>
        <strain evidence="4 5">SYNS20</strain>
    </source>
</reference>
<dbReference type="EMBL" id="JBHSWX010000012">
    <property type="protein sequence ID" value="MFC6786096.1"/>
    <property type="molecule type" value="Genomic_DNA"/>
</dbReference>